<gene>
    <name evidence="2" type="ORF">CC78DRAFT_575917</name>
</gene>
<evidence type="ECO:0000313" key="3">
    <source>
        <dbReference type="Proteomes" id="UP000800093"/>
    </source>
</evidence>
<name>A0A9P4KGV6_9PLEO</name>
<reference evidence="3" key="1">
    <citation type="journal article" date="2020" name="Stud. Mycol.">
        <title>101 Dothideomycetes genomes: A test case for predicting lifestyles and emergence of pathogens.</title>
        <authorList>
            <person name="Haridas S."/>
            <person name="Albert R."/>
            <person name="Binder M."/>
            <person name="Bloem J."/>
            <person name="LaButti K."/>
            <person name="Salamov A."/>
            <person name="Andreopoulos B."/>
            <person name="Baker S."/>
            <person name="Barry K."/>
            <person name="Bills G."/>
            <person name="Bluhm B."/>
            <person name="Cannon C."/>
            <person name="Castanera R."/>
            <person name="Culley D."/>
            <person name="Daum C."/>
            <person name="Ezra D."/>
            <person name="Gonzalez J."/>
            <person name="Henrissat B."/>
            <person name="Kuo A."/>
            <person name="Liang C."/>
            <person name="Lipzen A."/>
            <person name="Lutzoni F."/>
            <person name="Magnuson J."/>
            <person name="Mondo S."/>
            <person name="Nolan M."/>
            <person name="Ohm R."/>
            <person name="Pangilinan J."/>
            <person name="Park H.-J."/>
            <person name="Ramirez L."/>
            <person name="Alfaro M."/>
            <person name="Sun H."/>
            <person name="Tritt A."/>
            <person name="Yoshinaga Y."/>
            <person name="Zwiers L.-H."/>
            <person name="Turgeon B."/>
            <person name="Goodwin S."/>
            <person name="Spatafora J."/>
            <person name="Crous P."/>
            <person name="Grigoriev I."/>
        </authorList>
    </citation>
    <scope>NUCLEOTIDE SEQUENCE [LARGE SCALE GENOMIC DNA]</scope>
    <source>
        <strain evidence="3">CBS 304.66</strain>
    </source>
</reference>
<evidence type="ECO:0000313" key="2">
    <source>
        <dbReference type="EMBL" id="KAF2268441.1"/>
    </source>
</evidence>
<dbReference type="Proteomes" id="UP000800093">
    <property type="component" value="Unassembled WGS sequence"/>
</dbReference>
<keyword evidence="3" id="KW-1185">Reference proteome</keyword>
<accession>A0A9P4KGV6</accession>
<proteinExistence type="predicted"/>
<dbReference type="AlphaFoldDB" id="A0A9P4KGV6"/>
<protein>
    <submittedName>
        <fullName evidence="2">Uncharacterized protein</fullName>
    </submittedName>
</protein>
<dbReference type="EMBL" id="ML986586">
    <property type="protein sequence ID" value="KAF2268441.1"/>
    <property type="molecule type" value="Genomic_DNA"/>
</dbReference>
<evidence type="ECO:0000256" key="1">
    <source>
        <dbReference type="SAM" id="MobiDB-lite"/>
    </source>
</evidence>
<organism evidence="2 3">
    <name type="scientific">Lojkania enalia</name>
    <dbReference type="NCBI Taxonomy" id="147567"/>
    <lineage>
        <taxon>Eukaryota</taxon>
        <taxon>Fungi</taxon>
        <taxon>Dikarya</taxon>
        <taxon>Ascomycota</taxon>
        <taxon>Pezizomycotina</taxon>
        <taxon>Dothideomycetes</taxon>
        <taxon>Pleosporomycetidae</taxon>
        <taxon>Pleosporales</taxon>
        <taxon>Pleosporales incertae sedis</taxon>
        <taxon>Lojkania</taxon>
    </lineage>
</organism>
<sequence length="205" mass="22619">MQGIVHMGQMVEERATGQAVPVVTLLSTSQPASQPANQPSGRRNSAGQAIECWAPSRRPTFYPFGMESTTCRNVRISIAQTPGDSYRIATNSQLPLAEKDQPTCVSVALLNGQCQYLQGAYFYLALESLDKRGNTVETNLDHSLVKVRNLDSWRATPTSYAGGIRLSQSQVILLYRVVLYPACAKTRILHPKRFITEAGRSFRGK</sequence>
<comment type="caution">
    <text evidence="2">The sequence shown here is derived from an EMBL/GenBank/DDBJ whole genome shotgun (WGS) entry which is preliminary data.</text>
</comment>
<feature type="region of interest" description="Disordered" evidence="1">
    <location>
        <begin position="28"/>
        <end position="47"/>
    </location>
</feature>